<comment type="caution">
    <text evidence="1">The sequence shown here is derived from an EMBL/GenBank/DDBJ whole genome shotgun (WGS) entry which is preliminary data.</text>
</comment>
<evidence type="ECO:0000313" key="1">
    <source>
        <dbReference type="EMBL" id="MFB6490109.1"/>
    </source>
</evidence>
<evidence type="ECO:0000313" key="2">
    <source>
        <dbReference type="Proteomes" id="UP000033636"/>
    </source>
</evidence>
<proteinExistence type="predicted"/>
<sequence>MVHIDPRAISLLTTLLLSTIGRSPTASLYDVAKRMGLSIATVYRRSLELAEQGLIARLGKGAYMVTPRGAFYLAMLGVEGRAPAPVLAAAIKKLKSDWDLAEFEDEEVEAYIRLLMAGLRRLGRTPLDFCAGEFGRTVQVLLPERFARRNVIRAIAQHLSVPVEEVMKAERIIAKAMLEFLPSVKLPDGCKTAVFLQGEQDIDVVVAASYCKIQGYRLGLDCALGRLAISKYFTKMKN</sequence>
<gene>
    <name evidence="1" type="ORF">TU35_002490</name>
</gene>
<dbReference type="EMBL" id="JZWT02000004">
    <property type="protein sequence ID" value="MFB6490109.1"/>
    <property type="molecule type" value="Genomic_DNA"/>
</dbReference>
<reference evidence="1" key="1">
    <citation type="submission" date="2024-07" db="EMBL/GenBank/DDBJ databases">
        <title>Metagenome and Metagenome-Assembled Genomes of Archaea from a hot spring from the geothermal field of Los Azufres, Mexico.</title>
        <authorList>
            <person name="Marin-Paredes R."/>
            <person name="Martinez-Romero E."/>
            <person name="Servin-Garciduenas L.E."/>
        </authorList>
    </citation>
    <scope>NUCLEOTIDE SEQUENCE</scope>
</reference>
<dbReference type="Proteomes" id="UP000033636">
    <property type="component" value="Unassembled WGS sequence"/>
</dbReference>
<name>A0ACC6UZ71_9CREN</name>
<organism evidence="1 2">
    <name type="scientific">Thermoproteus sp. AZ2</name>
    <dbReference type="NCBI Taxonomy" id="1609232"/>
    <lineage>
        <taxon>Archaea</taxon>
        <taxon>Thermoproteota</taxon>
        <taxon>Thermoprotei</taxon>
        <taxon>Thermoproteales</taxon>
        <taxon>Thermoproteaceae</taxon>
        <taxon>Thermoproteus</taxon>
    </lineage>
</organism>
<protein>
    <submittedName>
        <fullName evidence="1">MarR family transcriptional regulator</fullName>
    </submittedName>
</protein>
<accession>A0ACC6UZ71</accession>